<comment type="caution">
    <text evidence="2">The sequence shown here is derived from an EMBL/GenBank/DDBJ whole genome shotgun (WGS) entry which is preliminary data.</text>
</comment>
<dbReference type="SMART" id="SM00332">
    <property type="entry name" value="PP2Cc"/>
    <property type="match status" value="1"/>
</dbReference>
<evidence type="ECO:0000313" key="3">
    <source>
        <dbReference type="Proteomes" id="UP001188597"/>
    </source>
</evidence>
<dbReference type="GO" id="GO:0004722">
    <property type="term" value="F:protein serine/threonine phosphatase activity"/>
    <property type="evidence" value="ECO:0007669"/>
    <property type="project" value="InterPro"/>
</dbReference>
<organism evidence="2 3">
    <name type="scientific">Escallonia herrerae</name>
    <dbReference type="NCBI Taxonomy" id="1293975"/>
    <lineage>
        <taxon>Eukaryota</taxon>
        <taxon>Viridiplantae</taxon>
        <taxon>Streptophyta</taxon>
        <taxon>Embryophyta</taxon>
        <taxon>Tracheophyta</taxon>
        <taxon>Spermatophyta</taxon>
        <taxon>Magnoliopsida</taxon>
        <taxon>eudicotyledons</taxon>
        <taxon>Gunneridae</taxon>
        <taxon>Pentapetalae</taxon>
        <taxon>asterids</taxon>
        <taxon>campanulids</taxon>
        <taxon>Escalloniales</taxon>
        <taxon>Escalloniaceae</taxon>
        <taxon>Escallonia</taxon>
    </lineage>
</organism>
<evidence type="ECO:0000259" key="1">
    <source>
        <dbReference type="PROSITE" id="PS51746"/>
    </source>
</evidence>
<name>A0AA89B726_9ASTE</name>
<sequence>CPSACPCTCEPSFPLCYCPNHPLISGNVPRVDGELAMTRAFGDGRLKDHIIAEPDVSTETIDEDTEFITVASDGLWKVMSNQEATDCIRELNDPQEASKELIKEALSRRSQDDISRIVVMFH</sequence>
<dbReference type="Proteomes" id="UP001188597">
    <property type="component" value="Unassembled WGS sequence"/>
</dbReference>
<feature type="domain" description="PPM-type phosphatase" evidence="1">
    <location>
        <begin position="1"/>
        <end position="121"/>
    </location>
</feature>
<dbReference type="Gene3D" id="3.60.40.10">
    <property type="entry name" value="PPM-type phosphatase domain"/>
    <property type="match status" value="1"/>
</dbReference>
<keyword evidence="3" id="KW-1185">Reference proteome</keyword>
<dbReference type="Pfam" id="PF00481">
    <property type="entry name" value="PP2C"/>
    <property type="match status" value="1"/>
</dbReference>
<dbReference type="AlphaFoldDB" id="A0AA89B726"/>
<dbReference type="InterPro" id="IPR001932">
    <property type="entry name" value="PPM-type_phosphatase-like_dom"/>
</dbReference>
<dbReference type="SUPFAM" id="SSF81606">
    <property type="entry name" value="PP2C-like"/>
    <property type="match status" value="1"/>
</dbReference>
<protein>
    <recommendedName>
        <fullName evidence="1">PPM-type phosphatase domain-containing protein</fullName>
    </recommendedName>
</protein>
<proteinExistence type="predicted"/>
<dbReference type="PANTHER" id="PTHR47992">
    <property type="entry name" value="PROTEIN PHOSPHATASE"/>
    <property type="match status" value="1"/>
</dbReference>
<dbReference type="PROSITE" id="PS51746">
    <property type="entry name" value="PPM_2"/>
    <property type="match status" value="1"/>
</dbReference>
<dbReference type="EMBL" id="JAVXUP010000476">
    <property type="protein sequence ID" value="KAK3027017.1"/>
    <property type="molecule type" value="Genomic_DNA"/>
</dbReference>
<dbReference type="InterPro" id="IPR015655">
    <property type="entry name" value="PP2C"/>
</dbReference>
<reference evidence="2" key="1">
    <citation type="submission" date="2022-12" db="EMBL/GenBank/DDBJ databases">
        <title>Draft genome assemblies for two species of Escallonia (Escalloniales).</title>
        <authorList>
            <person name="Chanderbali A."/>
            <person name="Dervinis C."/>
            <person name="Anghel I."/>
            <person name="Soltis D."/>
            <person name="Soltis P."/>
            <person name="Zapata F."/>
        </authorList>
    </citation>
    <scope>NUCLEOTIDE SEQUENCE</scope>
    <source>
        <strain evidence="2">UCBG64.0493</strain>
        <tissue evidence="2">Leaf</tissue>
    </source>
</reference>
<gene>
    <name evidence="2" type="ORF">RJ639_041172</name>
</gene>
<dbReference type="InterPro" id="IPR036457">
    <property type="entry name" value="PPM-type-like_dom_sf"/>
</dbReference>
<accession>A0AA89B726</accession>
<feature type="non-terminal residue" evidence="2">
    <location>
        <position position="1"/>
    </location>
</feature>
<dbReference type="CDD" id="cd00143">
    <property type="entry name" value="PP2Cc"/>
    <property type="match status" value="1"/>
</dbReference>
<evidence type="ECO:0000313" key="2">
    <source>
        <dbReference type="EMBL" id="KAK3027017.1"/>
    </source>
</evidence>